<protein>
    <submittedName>
        <fullName evidence="4">LACS6 protein</fullName>
    </submittedName>
</protein>
<evidence type="ECO:0000256" key="2">
    <source>
        <dbReference type="ARBA" id="ARBA00022840"/>
    </source>
</evidence>
<dbReference type="GO" id="GO:0005783">
    <property type="term" value="C:endoplasmic reticulum"/>
    <property type="evidence" value="ECO:0007669"/>
    <property type="project" value="TreeGrafter"/>
</dbReference>
<dbReference type="Pfam" id="PF00501">
    <property type="entry name" value="AMP-binding"/>
    <property type="match status" value="1"/>
</dbReference>
<dbReference type="EMBL" id="CAJNDS010000713">
    <property type="protein sequence ID" value="CAE7229850.1"/>
    <property type="molecule type" value="Genomic_DNA"/>
</dbReference>
<dbReference type="Gene3D" id="3.40.50.12780">
    <property type="entry name" value="N-terminal domain of ligase-like"/>
    <property type="match status" value="1"/>
</dbReference>
<reference evidence="4" key="1">
    <citation type="submission" date="2021-02" db="EMBL/GenBank/DDBJ databases">
        <authorList>
            <person name="Dougan E. K."/>
            <person name="Rhodes N."/>
            <person name="Thang M."/>
            <person name="Chan C."/>
        </authorList>
    </citation>
    <scope>NUCLEOTIDE SEQUENCE</scope>
</reference>
<organism evidence="4 5">
    <name type="scientific">Symbiodinium natans</name>
    <dbReference type="NCBI Taxonomy" id="878477"/>
    <lineage>
        <taxon>Eukaryota</taxon>
        <taxon>Sar</taxon>
        <taxon>Alveolata</taxon>
        <taxon>Dinophyceae</taxon>
        <taxon>Suessiales</taxon>
        <taxon>Symbiodiniaceae</taxon>
        <taxon>Symbiodinium</taxon>
    </lineage>
</organism>
<evidence type="ECO:0000256" key="1">
    <source>
        <dbReference type="ARBA" id="ARBA00022741"/>
    </source>
</evidence>
<comment type="caution">
    <text evidence="4">The sequence shown here is derived from an EMBL/GenBank/DDBJ whole genome shotgun (WGS) entry which is preliminary data.</text>
</comment>
<sequence length="241" mass="26449">MEPLTEDLRSKASAAGVKAFSMEEVEKVGADKPLEHLAPSPQDILTFCYTSGTTGDPKGVLLTHQSLCAAYSGAMGRKALQNVATDVHMSYLPLPHIFERMVQFGVIMAGACIGFYQGDTFKIVEDLQALRPTIFPSVPRLLNRVHDRLLAGVHEAGGLKKVLFEKGFAAKKAMLPQGKNTHPLWDRLVFKKVAEKVGLDRVRVIVTGSAPIADNVLDFIRVVFCCSVYLAWSRFAVCLLF</sequence>
<dbReference type="OrthoDB" id="1700726at2759"/>
<dbReference type="PANTHER" id="PTHR43272">
    <property type="entry name" value="LONG-CHAIN-FATTY-ACID--COA LIGASE"/>
    <property type="match status" value="1"/>
</dbReference>
<proteinExistence type="predicted"/>
<dbReference type="PANTHER" id="PTHR43272:SF33">
    <property type="entry name" value="AMP-BINDING DOMAIN-CONTAINING PROTEIN-RELATED"/>
    <property type="match status" value="1"/>
</dbReference>
<feature type="domain" description="AMP-dependent synthetase/ligase" evidence="3">
    <location>
        <begin position="26"/>
        <end position="229"/>
    </location>
</feature>
<evidence type="ECO:0000259" key="3">
    <source>
        <dbReference type="Pfam" id="PF00501"/>
    </source>
</evidence>
<dbReference type="GO" id="GO:0016020">
    <property type="term" value="C:membrane"/>
    <property type="evidence" value="ECO:0007669"/>
    <property type="project" value="TreeGrafter"/>
</dbReference>
<keyword evidence="5" id="KW-1185">Reference proteome</keyword>
<dbReference type="PROSITE" id="PS00455">
    <property type="entry name" value="AMP_BINDING"/>
    <property type="match status" value="1"/>
</dbReference>
<dbReference type="InterPro" id="IPR042099">
    <property type="entry name" value="ANL_N_sf"/>
</dbReference>
<dbReference type="InterPro" id="IPR020845">
    <property type="entry name" value="AMP-binding_CS"/>
</dbReference>
<gene>
    <name evidence="4" type="primary">LACS6</name>
    <name evidence="4" type="ORF">SNAT2548_LOCUS9290</name>
</gene>
<dbReference type="Proteomes" id="UP000604046">
    <property type="component" value="Unassembled WGS sequence"/>
</dbReference>
<dbReference type="SUPFAM" id="SSF56801">
    <property type="entry name" value="Acetyl-CoA synthetase-like"/>
    <property type="match status" value="1"/>
</dbReference>
<keyword evidence="1" id="KW-0547">Nucleotide-binding</keyword>
<accession>A0A812KTL9</accession>
<keyword evidence="2" id="KW-0067">ATP-binding</keyword>
<dbReference type="InterPro" id="IPR000873">
    <property type="entry name" value="AMP-dep_synth/lig_dom"/>
</dbReference>
<evidence type="ECO:0000313" key="4">
    <source>
        <dbReference type="EMBL" id="CAE7229850.1"/>
    </source>
</evidence>
<name>A0A812KTL9_9DINO</name>
<dbReference type="GO" id="GO:0004467">
    <property type="term" value="F:long-chain fatty acid-CoA ligase activity"/>
    <property type="evidence" value="ECO:0007669"/>
    <property type="project" value="TreeGrafter"/>
</dbReference>
<evidence type="ECO:0000313" key="5">
    <source>
        <dbReference type="Proteomes" id="UP000604046"/>
    </source>
</evidence>
<dbReference type="AlphaFoldDB" id="A0A812KTL9"/>
<dbReference type="GO" id="GO:0005524">
    <property type="term" value="F:ATP binding"/>
    <property type="evidence" value="ECO:0007669"/>
    <property type="project" value="UniProtKB-KW"/>
</dbReference>